<reference evidence="2" key="1">
    <citation type="submission" date="2020-03" db="EMBL/GenBank/DDBJ databases">
        <authorList>
            <person name="Weist P."/>
        </authorList>
    </citation>
    <scope>NUCLEOTIDE SEQUENCE</scope>
</reference>
<gene>
    <name evidence="2" type="ORF">PLEPLA_LOCUS17051</name>
</gene>
<comment type="caution">
    <text evidence="2">The sequence shown here is derived from an EMBL/GenBank/DDBJ whole genome shotgun (WGS) entry which is preliminary data.</text>
</comment>
<evidence type="ECO:0000256" key="1">
    <source>
        <dbReference type="SAM" id="MobiDB-lite"/>
    </source>
</evidence>
<organism evidence="2 3">
    <name type="scientific">Pleuronectes platessa</name>
    <name type="common">European plaice</name>
    <dbReference type="NCBI Taxonomy" id="8262"/>
    <lineage>
        <taxon>Eukaryota</taxon>
        <taxon>Metazoa</taxon>
        <taxon>Chordata</taxon>
        <taxon>Craniata</taxon>
        <taxon>Vertebrata</taxon>
        <taxon>Euteleostomi</taxon>
        <taxon>Actinopterygii</taxon>
        <taxon>Neopterygii</taxon>
        <taxon>Teleostei</taxon>
        <taxon>Neoteleostei</taxon>
        <taxon>Acanthomorphata</taxon>
        <taxon>Carangaria</taxon>
        <taxon>Pleuronectiformes</taxon>
        <taxon>Pleuronectoidei</taxon>
        <taxon>Pleuronectidae</taxon>
        <taxon>Pleuronectes</taxon>
    </lineage>
</organism>
<protein>
    <submittedName>
        <fullName evidence="2">Uncharacterized protein</fullName>
    </submittedName>
</protein>
<evidence type="ECO:0000313" key="3">
    <source>
        <dbReference type="Proteomes" id="UP001153269"/>
    </source>
</evidence>
<feature type="region of interest" description="Disordered" evidence="1">
    <location>
        <begin position="1"/>
        <end position="39"/>
    </location>
</feature>
<name>A0A9N7YKV5_PLEPL</name>
<accession>A0A9N7YKV5</accession>
<evidence type="ECO:0000313" key="2">
    <source>
        <dbReference type="EMBL" id="CAB1429076.1"/>
    </source>
</evidence>
<sequence>MKSSSVEHLGISGTHIPEDLPLVSLGKHRRGEEDVNQEGVGGASVWPVIGAMTPSKLVHLPRWPPSLGEGRTIPSLPRDPSQKVTESLSDKFICSTKPPAPQQQPSCSLCISCNS</sequence>
<dbReference type="EMBL" id="CADEAL010001112">
    <property type="protein sequence ID" value="CAB1429076.1"/>
    <property type="molecule type" value="Genomic_DNA"/>
</dbReference>
<feature type="region of interest" description="Disordered" evidence="1">
    <location>
        <begin position="68"/>
        <end position="89"/>
    </location>
</feature>
<proteinExistence type="predicted"/>
<keyword evidence="3" id="KW-1185">Reference proteome</keyword>
<dbReference type="AlphaFoldDB" id="A0A9N7YKV5"/>
<dbReference type="Proteomes" id="UP001153269">
    <property type="component" value="Unassembled WGS sequence"/>
</dbReference>